<dbReference type="PANTHER" id="PTHR43244">
    <property type="match status" value="1"/>
</dbReference>
<protein>
    <submittedName>
        <fullName evidence="3">Oxidoreductase</fullName>
    </submittedName>
</protein>
<feature type="domain" description="Luciferase-like" evidence="2">
    <location>
        <begin position="15"/>
        <end position="298"/>
    </location>
</feature>
<dbReference type="STRING" id="1123024.GCA_000423625_04580"/>
<evidence type="ECO:0000313" key="3">
    <source>
        <dbReference type="EMBL" id="GEL19874.1"/>
    </source>
</evidence>
<reference evidence="3 4" key="1">
    <citation type="submission" date="2019-07" db="EMBL/GenBank/DDBJ databases">
        <title>Whole genome shotgun sequence of Pseudonocardia asaccharolytica NBRC 16224.</title>
        <authorList>
            <person name="Hosoyama A."/>
            <person name="Uohara A."/>
            <person name="Ohji S."/>
            <person name="Ichikawa N."/>
        </authorList>
    </citation>
    <scope>NUCLEOTIDE SEQUENCE [LARGE SCALE GENOMIC DNA]</scope>
    <source>
        <strain evidence="3 4">NBRC 16224</strain>
    </source>
</reference>
<dbReference type="GO" id="GO:0016705">
    <property type="term" value="F:oxidoreductase activity, acting on paired donors, with incorporation or reduction of molecular oxygen"/>
    <property type="evidence" value="ECO:0007669"/>
    <property type="project" value="InterPro"/>
</dbReference>
<dbReference type="InterPro" id="IPR036661">
    <property type="entry name" value="Luciferase-like_sf"/>
</dbReference>
<organism evidence="3 4">
    <name type="scientific">Pseudonocardia asaccharolytica DSM 44247 = NBRC 16224</name>
    <dbReference type="NCBI Taxonomy" id="1123024"/>
    <lineage>
        <taxon>Bacteria</taxon>
        <taxon>Bacillati</taxon>
        <taxon>Actinomycetota</taxon>
        <taxon>Actinomycetes</taxon>
        <taxon>Pseudonocardiales</taxon>
        <taxon>Pseudonocardiaceae</taxon>
        <taxon>Pseudonocardia</taxon>
    </lineage>
</organism>
<dbReference type="PANTHER" id="PTHR43244:SF1">
    <property type="entry name" value="5,10-METHYLENETETRAHYDROMETHANOPTERIN REDUCTASE"/>
    <property type="match status" value="1"/>
</dbReference>
<dbReference type="OrthoDB" id="675245at2"/>
<dbReference type="CDD" id="cd01097">
    <property type="entry name" value="Tetrahydromethanopterin_reductase"/>
    <property type="match status" value="1"/>
</dbReference>
<dbReference type="AlphaFoldDB" id="A0A511D897"/>
<dbReference type="InterPro" id="IPR050564">
    <property type="entry name" value="F420-G6PD/mer"/>
</dbReference>
<dbReference type="Proteomes" id="UP000321328">
    <property type="component" value="Unassembled WGS sequence"/>
</dbReference>
<comment type="caution">
    <text evidence="3">The sequence shown here is derived from an EMBL/GenBank/DDBJ whole genome shotgun (WGS) entry which is preliminary data.</text>
</comment>
<dbReference type="Pfam" id="PF00296">
    <property type="entry name" value="Bac_luciferase"/>
    <property type="match status" value="1"/>
</dbReference>
<name>A0A511D897_9PSEU</name>
<keyword evidence="1" id="KW-0560">Oxidoreductase</keyword>
<evidence type="ECO:0000313" key="4">
    <source>
        <dbReference type="Proteomes" id="UP000321328"/>
    </source>
</evidence>
<evidence type="ECO:0000256" key="1">
    <source>
        <dbReference type="ARBA" id="ARBA00023002"/>
    </source>
</evidence>
<evidence type="ECO:0000259" key="2">
    <source>
        <dbReference type="Pfam" id="PF00296"/>
    </source>
</evidence>
<sequence>MNPSSPVGLLIGSHIPPADIAPLAALAERSGFGELWLTEDLWYTSGVVCAGAALAATSTIPVGLGIQSAVTRHASIQALDFATLAQIYPGRFWPGIGLGLPAWLDQMGIMPKAPLRAIRETVESVHRLLGGETVSLDGAHHMNEIRLTHPCKPVPPIYIGAVGPKSIKQTGRIADGLVGSVTSGTAYVEWARRLLDEGSATAPDTGRKRIATFALFCHDDDVDAARAALRPTLAFYLTVMQGTDLISIYGIGDELAELAAGGAERVAAEMPDQWLDDLAVVGDGPRCAAQIDALLQAGSGSVILFPAPFERGRELVLQAGSQVIPRVGQGAKDLP</sequence>
<dbReference type="InterPro" id="IPR011251">
    <property type="entry name" value="Luciferase-like_dom"/>
</dbReference>
<gene>
    <name evidence="3" type="ORF">PA7_37110</name>
</gene>
<dbReference type="SUPFAM" id="SSF51679">
    <property type="entry name" value="Bacterial luciferase-like"/>
    <property type="match status" value="1"/>
</dbReference>
<keyword evidence="4" id="KW-1185">Reference proteome</keyword>
<dbReference type="RefSeq" id="WP_037057897.1">
    <property type="nucleotide sequence ID" value="NZ_AUII01000037.1"/>
</dbReference>
<dbReference type="Gene3D" id="3.20.20.30">
    <property type="entry name" value="Luciferase-like domain"/>
    <property type="match status" value="1"/>
</dbReference>
<accession>A0A511D897</accession>
<dbReference type="EMBL" id="BJVI01000049">
    <property type="protein sequence ID" value="GEL19874.1"/>
    <property type="molecule type" value="Genomic_DNA"/>
</dbReference>
<proteinExistence type="predicted"/>